<protein>
    <submittedName>
        <fullName evidence="3">Uncharacterized protein</fullName>
    </submittedName>
</protein>
<evidence type="ECO:0000256" key="1">
    <source>
        <dbReference type="SAM" id="Coils"/>
    </source>
</evidence>
<evidence type="ECO:0000313" key="3">
    <source>
        <dbReference type="EMBL" id="CDR94201.1"/>
    </source>
</evidence>
<dbReference type="AlphaFoldDB" id="A0A061D035"/>
<keyword evidence="4" id="KW-1185">Reference proteome</keyword>
<proteinExistence type="predicted"/>
<accession>A0A061D035</accession>
<feature type="region of interest" description="Disordered" evidence="2">
    <location>
        <begin position="36"/>
        <end position="89"/>
    </location>
</feature>
<dbReference type="KEGG" id="bbig:BBBOND_0105100"/>
<keyword evidence="1" id="KW-0175">Coiled coil</keyword>
<feature type="coiled-coil region" evidence="1">
    <location>
        <begin position="133"/>
        <end position="160"/>
    </location>
</feature>
<dbReference type="OMA" id="YRYQELC"/>
<dbReference type="GeneID" id="24562742"/>
<feature type="compositionally biased region" description="Basic and acidic residues" evidence="2">
    <location>
        <begin position="49"/>
        <end position="61"/>
    </location>
</feature>
<dbReference type="VEuPathDB" id="PiroplasmaDB:BBBOND_0105100"/>
<dbReference type="EMBL" id="LK391707">
    <property type="protein sequence ID" value="CDR94201.1"/>
    <property type="molecule type" value="Genomic_DNA"/>
</dbReference>
<evidence type="ECO:0000313" key="4">
    <source>
        <dbReference type="Proteomes" id="UP000033188"/>
    </source>
</evidence>
<evidence type="ECO:0000256" key="2">
    <source>
        <dbReference type="SAM" id="MobiDB-lite"/>
    </source>
</evidence>
<organism evidence="3 4">
    <name type="scientific">Babesia bigemina</name>
    <dbReference type="NCBI Taxonomy" id="5866"/>
    <lineage>
        <taxon>Eukaryota</taxon>
        <taxon>Sar</taxon>
        <taxon>Alveolata</taxon>
        <taxon>Apicomplexa</taxon>
        <taxon>Aconoidasida</taxon>
        <taxon>Piroplasmida</taxon>
        <taxon>Babesiidae</taxon>
        <taxon>Babesia</taxon>
    </lineage>
</organism>
<dbReference type="Proteomes" id="UP000033188">
    <property type="component" value="Chromosome 1"/>
</dbReference>
<dbReference type="RefSeq" id="XP_012766387.1">
    <property type="nucleotide sequence ID" value="XM_012910933.1"/>
</dbReference>
<gene>
    <name evidence="3" type="ORF">BBBOND_0105100</name>
</gene>
<dbReference type="OrthoDB" id="366035at2759"/>
<reference evidence="4" key="1">
    <citation type="journal article" date="2014" name="Nucleic Acids Res.">
        <title>The evolutionary dynamics of variant antigen genes in Babesia reveal a history of genomic innovation underlying host-parasite interaction.</title>
        <authorList>
            <person name="Jackson A.P."/>
            <person name="Otto T.D."/>
            <person name="Darby A."/>
            <person name="Ramaprasad A."/>
            <person name="Xia D."/>
            <person name="Echaide I.E."/>
            <person name="Farber M."/>
            <person name="Gahlot S."/>
            <person name="Gamble J."/>
            <person name="Gupta D."/>
            <person name="Gupta Y."/>
            <person name="Jackson L."/>
            <person name="Malandrin L."/>
            <person name="Malas T.B."/>
            <person name="Moussa E."/>
            <person name="Nair M."/>
            <person name="Reid A.J."/>
            <person name="Sanders M."/>
            <person name="Sharma J."/>
            <person name="Tracey A."/>
            <person name="Quail M.A."/>
            <person name="Weir W."/>
            <person name="Wastling J.M."/>
            <person name="Hall N."/>
            <person name="Willadsen P."/>
            <person name="Lingelbach K."/>
            <person name="Shiels B."/>
            <person name="Tait A."/>
            <person name="Berriman M."/>
            <person name="Allred D.R."/>
            <person name="Pain A."/>
        </authorList>
    </citation>
    <scope>NUCLEOTIDE SEQUENCE [LARGE SCALE GENOMIC DNA]</scope>
    <source>
        <strain evidence="4">Bond</strain>
    </source>
</reference>
<name>A0A061D035_BABBI</name>
<sequence length="202" mass="24097">MVAYYDWCVYRQFNMLGSYIGYYDKFLENSTKDPLCHAQSPTRSLPSDCLKHVREPTKGGGDESSPESSSDGTDDNNNTSAFEHADAPKEQELLDKLREAEYAILSMQEHCDRLNRDHFDVEQILKKTYYENNQRNQLERSRLQSELEHKEQQLFELMRHQEMSNIFWDDRQREMNELMNDVILNVKDMYRYQELCNLFKPK</sequence>